<keyword evidence="2" id="KW-1185">Reference proteome</keyword>
<dbReference type="Gene3D" id="1.20.120.450">
    <property type="entry name" value="dinb family like domain"/>
    <property type="match status" value="1"/>
</dbReference>
<dbReference type="GO" id="GO:0016740">
    <property type="term" value="F:transferase activity"/>
    <property type="evidence" value="ECO:0007669"/>
    <property type="project" value="UniProtKB-KW"/>
</dbReference>
<dbReference type="InterPro" id="IPR007061">
    <property type="entry name" value="MST-like"/>
</dbReference>
<dbReference type="SUPFAM" id="SSF109854">
    <property type="entry name" value="DinB/YfiT-like putative metalloenzymes"/>
    <property type="match status" value="1"/>
</dbReference>
<evidence type="ECO:0000313" key="2">
    <source>
        <dbReference type="Proteomes" id="UP001501490"/>
    </source>
</evidence>
<name>A0ABP7AJ36_9ACTN</name>
<proteinExistence type="predicted"/>
<accession>A0ABP7AJ36</accession>
<dbReference type="Pfam" id="PF04978">
    <property type="entry name" value="MST"/>
    <property type="match status" value="1"/>
</dbReference>
<evidence type="ECO:0000313" key="1">
    <source>
        <dbReference type="EMBL" id="GAA3633639.1"/>
    </source>
</evidence>
<organism evidence="1 2">
    <name type="scientific">Microlunatus ginsengisoli</name>
    <dbReference type="NCBI Taxonomy" id="363863"/>
    <lineage>
        <taxon>Bacteria</taxon>
        <taxon>Bacillati</taxon>
        <taxon>Actinomycetota</taxon>
        <taxon>Actinomycetes</taxon>
        <taxon>Propionibacteriales</taxon>
        <taxon>Propionibacteriaceae</taxon>
        <taxon>Microlunatus</taxon>
    </lineage>
</organism>
<dbReference type="NCBIfam" id="NF047843">
    <property type="entry name" value="MST_Rv0443"/>
    <property type="match status" value="1"/>
</dbReference>
<comment type="caution">
    <text evidence="1">The sequence shown here is derived from an EMBL/GenBank/DDBJ whole genome shotgun (WGS) entry which is preliminary data.</text>
</comment>
<keyword evidence="1" id="KW-0808">Transferase</keyword>
<dbReference type="RefSeq" id="WP_344807957.1">
    <property type="nucleotide sequence ID" value="NZ_BAABAB010000033.1"/>
</dbReference>
<reference evidence="2" key="1">
    <citation type="journal article" date="2019" name="Int. J. Syst. Evol. Microbiol.">
        <title>The Global Catalogue of Microorganisms (GCM) 10K type strain sequencing project: providing services to taxonomists for standard genome sequencing and annotation.</title>
        <authorList>
            <consortium name="The Broad Institute Genomics Platform"/>
            <consortium name="The Broad Institute Genome Sequencing Center for Infectious Disease"/>
            <person name="Wu L."/>
            <person name="Ma J."/>
        </authorList>
    </citation>
    <scope>NUCLEOTIDE SEQUENCE [LARGE SCALE GENOMIC DNA]</scope>
    <source>
        <strain evidence="2">JCM 16929</strain>
    </source>
</reference>
<sequence length="182" mass="20703">MTDAGPAREILLDFFDRIRELVVGLTDDLSEEESRYRPDPQANSIGWLLWHATRVQDDHVADLARTDQCWPTWRERFELPFDDWATGYGQDADDVGRVRVPAELLAGYHADVDQLTRLYLSSLTTDELERVVDTRWDPPVTAAARLVSVVGDLQQHLGQAAYVRGLVQRRDQAWHAPGVADH</sequence>
<dbReference type="EMBL" id="BAABAB010000033">
    <property type="protein sequence ID" value="GAA3633639.1"/>
    <property type="molecule type" value="Genomic_DNA"/>
</dbReference>
<protein>
    <submittedName>
        <fullName evidence="1">Mycothiol transferase</fullName>
    </submittedName>
</protein>
<gene>
    <name evidence="1" type="ORF">GCM10022236_40290</name>
</gene>
<dbReference type="InterPro" id="IPR034660">
    <property type="entry name" value="DinB/YfiT-like"/>
</dbReference>
<dbReference type="Proteomes" id="UP001501490">
    <property type="component" value="Unassembled WGS sequence"/>
</dbReference>